<organism evidence="1 2">
    <name type="scientific">Levilactobacillus namurensis DSM 19117</name>
    <dbReference type="NCBI Taxonomy" id="1423773"/>
    <lineage>
        <taxon>Bacteria</taxon>
        <taxon>Bacillati</taxon>
        <taxon>Bacillota</taxon>
        <taxon>Bacilli</taxon>
        <taxon>Lactobacillales</taxon>
        <taxon>Lactobacillaceae</taxon>
        <taxon>Levilactobacillus</taxon>
    </lineage>
</organism>
<dbReference type="EMBL" id="AZDT01000058">
    <property type="protein sequence ID" value="KRK73547.1"/>
    <property type="molecule type" value="Genomic_DNA"/>
</dbReference>
<dbReference type="PATRIC" id="fig|1423773.3.peg.393"/>
<evidence type="ECO:0000313" key="1">
    <source>
        <dbReference type="EMBL" id="KRK73547.1"/>
    </source>
</evidence>
<dbReference type="Proteomes" id="UP000051162">
    <property type="component" value="Unassembled WGS sequence"/>
</dbReference>
<dbReference type="Gene3D" id="2.160.20.80">
    <property type="entry name" value="E3 ubiquitin-protein ligase SopA"/>
    <property type="match status" value="1"/>
</dbReference>
<name>A0A0R1JR37_9LACO</name>
<dbReference type="GeneID" id="84783445"/>
<proteinExistence type="predicted"/>
<sequence>MIKDQTINVMDLEPYQTYQQCTLVLPSLPSHVSDVHLDRCQFVGDLDHSEWLDCHFQDCDFANRTWTHSVLYRCTFTRCNLLGTAFLENRWQDVTVADSRGDYLNLSGAQLTRCRLATTTLKEAYLRACRVTPPLVLDRCDLNRASFWETRLKGVDLTTSTFDQLEVDATPQSLAGLVINPVQAAPILGLFGVKIK</sequence>
<accession>A0A0R1JR37</accession>
<gene>
    <name evidence="1" type="ORF">FD30_GL000385</name>
</gene>
<protein>
    <submittedName>
        <fullName evidence="1">Pentapeptide repeat protein</fullName>
    </submittedName>
</protein>
<dbReference type="Pfam" id="PF13599">
    <property type="entry name" value="Pentapeptide_4"/>
    <property type="match status" value="1"/>
</dbReference>
<comment type="caution">
    <text evidence="1">The sequence shown here is derived from an EMBL/GenBank/DDBJ whole genome shotgun (WGS) entry which is preliminary data.</text>
</comment>
<dbReference type="OrthoDB" id="9798656at2"/>
<reference evidence="1 2" key="1">
    <citation type="journal article" date="2015" name="Genome Announc.">
        <title>Expanding the biotechnology potential of lactobacilli through comparative genomics of 213 strains and associated genera.</title>
        <authorList>
            <person name="Sun Z."/>
            <person name="Harris H.M."/>
            <person name="McCann A."/>
            <person name="Guo C."/>
            <person name="Argimon S."/>
            <person name="Zhang W."/>
            <person name="Yang X."/>
            <person name="Jeffery I.B."/>
            <person name="Cooney J.C."/>
            <person name="Kagawa T.F."/>
            <person name="Liu W."/>
            <person name="Song Y."/>
            <person name="Salvetti E."/>
            <person name="Wrobel A."/>
            <person name="Rasinkangas P."/>
            <person name="Parkhill J."/>
            <person name="Rea M.C."/>
            <person name="O'Sullivan O."/>
            <person name="Ritari J."/>
            <person name="Douillard F.P."/>
            <person name="Paul Ross R."/>
            <person name="Yang R."/>
            <person name="Briner A.E."/>
            <person name="Felis G.E."/>
            <person name="de Vos W.M."/>
            <person name="Barrangou R."/>
            <person name="Klaenhammer T.R."/>
            <person name="Caufield P.W."/>
            <person name="Cui Y."/>
            <person name="Zhang H."/>
            <person name="O'Toole P.W."/>
        </authorList>
    </citation>
    <scope>NUCLEOTIDE SEQUENCE [LARGE SCALE GENOMIC DNA]</scope>
    <source>
        <strain evidence="1 2">DSM 19117</strain>
    </source>
</reference>
<dbReference type="Pfam" id="PF00805">
    <property type="entry name" value="Pentapeptide"/>
    <property type="match status" value="1"/>
</dbReference>
<dbReference type="SUPFAM" id="SSF141571">
    <property type="entry name" value="Pentapeptide repeat-like"/>
    <property type="match status" value="1"/>
</dbReference>
<evidence type="ECO:0000313" key="2">
    <source>
        <dbReference type="Proteomes" id="UP000051162"/>
    </source>
</evidence>
<dbReference type="STRING" id="1423773.FD30_GL000385"/>
<dbReference type="InterPro" id="IPR001646">
    <property type="entry name" value="5peptide_repeat"/>
</dbReference>
<keyword evidence="2" id="KW-1185">Reference proteome</keyword>
<dbReference type="RefSeq" id="WP_056944681.1">
    <property type="nucleotide sequence ID" value="NZ_AZDT01000058.1"/>
</dbReference>
<dbReference type="AlphaFoldDB" id="A0A0R1JR37"/>